<keyword evidence="8" id="KW-1185">Reference proteome</keyword>
<feature type="transmembrane region" description="Helical" evidence="5">
    <location>
        <begin position="24"/>
        <end position="48"/>
    </location>
</feature>
<dbReference type="Pfam" id="PF06271">
    <property type="entry name" value="RDD"/>
    <property type="match status" value="1"/>
</dbReference>
<dbReference type="STRING" id="1166018.FAES_1113"/>
<keyword evidence="3 5" id="KW-1133">Transmembrane helix</keyword>
<name>I0K4S0_9BACT</name>
<gene>
    <name evidence="7" type="ORF">FAES_1113</name>
</gene>
<accession>I0K4S0</accession>
<evidence type="ECO:0000256" key="3">
    <source>
        <dbReference type="ARBA" id="ARBA00022989"/>
    </source>
</evidence>
<proteinExistence type="predicted"/>
<reference evidence="7 8" key="1">
    <citation type="journal article" date="2012" name="J. Bacteriol.">
        <title>Genome Sequence of Fibrella aestuarina BUZ 2T, a Filamentous Marine Bacterium.</title>
        <authorList>
            <person name="Filippini M."/>
            <person name="Qi W."/>
            <person name="Blom J."/>
            <person name="Goesmann A."/>
            <person name="Smits T.H."/>
            <person name="Bagheri H.C."/>
        </authorList>
    </citation>
    <scope>NUCLEOTIDE SEQUENCE [LARGE SCALE GENOMIC DNA]</scope>
    <source>
        <strain evidence="8">BUZ 2T</strain>
    </source>
</reference>
<dbReference type="eggNOG" id="COG1714">
    <property type="taxonomic scope" value="Bacteria"/>
</dbReference>
<evidence type="ECO:0000259" key="6">
    <source>
        <dbReference type="Pfam" id="PF06271"/>
    </source>
</evidence>
<organism evidence="7 8">
    <name type="scientific">Fibrella aestuarina BUZ 2</name>
    <dbReference type="NCBI Taxonomy" id="1166018"/>
    <lineage>
        <taxon>Bacteria</taxon>
        <taxon>Pseudomonadati</taxon>
        <taxon>Bacteroidota</taxon>
        <taxon>Cytophagia</taxon>
        <taxon>Cytophagales</taxon>
        <taxon>Spirosomataceae</taxon>
        <taxon>Fibrella</taxon>
    </lineage>
</organism>
<evidence type="ECO:0000256" key="5">
    <source>
        <dbReference type="SAM" id="Phobius"/>
    </source>
</evidence>
<evidence type="ECO:0000256" key="4">
    <source>
        <dbReference type="ARBA" id="ARBA00023136"/>
    </source>
</evidence>
<evidence type="ECO:0000313" key="7">
    <source>
        <dbReference type="EMBL" id="CCG99123.1"/>
    </source>
</evidence>
<keyword evidence="4 5" id="KW-0472">Membrane</keyword>
<evidence type="ECO:0000313" key="8">
    <source>
        <dbReference type="Proteomes" id="UP000011058"/>
    </source>
</evidence>
<sequence>MAIAINTSQNVLLEYEPASIGDRILATVIDYVVIAGWVLLTAILPATLLGRNGLNQTIGIVYYLVVVGLPIIFYDFLCEWLLNGQSLGKIAMKIRVVMMDGSQPGIGAYLLRWLLRLIDTRIFSGLVAVICVAANGKGQRLGDMAAGTTVIRLKPKVNLSDITYSQLPDDYRVTFPQAAQLSDQDIQVIREVLQRGSSEAVLRAAEKIKDVLSITTSLDSYQLLHAVVNDYQYLAMQD</sequence>
<comment type="subcellular location">
    <subcellularLocation>
        <location evidence="1">Membrane</location>
        <topology evidence="1">Multi-pass membrane protein</topology>
    </subcellularLocation>
</comment>
<evidence type="ECO:0000256" key="1">
    <source>
        <dbReference type="ARBA" id="ARBA00004141"/>
    </source>
</evidence>
<protein>
    <recommendedName>
        <fullName evidence="6">RDD domain-containing protein</fullName>
    </recommendedName>
</protein>
<dbReference type="KEGG" id="fae:FAES_1113"/>
<evidence type="ECO:0000256" key="2">
    <source>
        <dbReference type="ARBA" id="ARBA00022692"/>
    </source>
</evidence>
<dbReference type="RefSeq" id="WP_015330223.1">
    <property type="nucleotide sequence ID" value="NC_020054.1"/>
</dbReference>
<dbReference type="AlphaFoldDB" id="I0K4S0"/>
<dbReference type="PANTHER" id="PTHR38480:SF1">
    <property type="entry name" value="SLR0254 PROTEIN"/>
    <property type="match status" value="1"/>
</dbReference>
<dbReference type="InterPro" id="IPR010432">
    <property type="entry name" value="RDD"/>
</dbReference>
<dbReference type="EMBL" id="HE796683">
    <property type="protein sequence ID" value="CCG99123.1"/>
    <property type="molecule type" value="Genomic_DNA"/>
</dbReference>
<keyword evidence="2 5" id="KW-0812">Transmembrane</keyword>
<dbReference type="Proteomes" id="UP000011058">
    <property type="component" value="Chromosome"/>
</dbReference>
<dbReference type="PANTHER" id="PTHR38480">
    <property type="entry name" value="SLR0254 PROTEIN"/>
    <property type="match status" value="1"/>
</dbReference>
<dbReference type="HOGENOM" id="CLU_054176_2_0_10"/>
<feature type="domain" description="RDD" evidence="6">
    <location>
        <begin position="18"/>
        <end position="147"/>
    </location>
</feature>
<dbReference type="OrthoDB" id="9814143at2"/>
<feature type="transmembrane region" description="Helical" evidence="5">
    <location>
        <begin position="60"/>
        <end position="82"/>
    </location>
</feature>
<dbReference type="GO" id="GO:0016020">
    <property type="term" value="C:membrane"/>
    <property type="evidence" value="ECO:0007669"/>
    <property type="project" value="UniProtKB-SubCell"/>
</dbReference>